<accession>A0ABD3BNP2</accession>
<evidence type="ECO:0000313" key="3">
    <source>
        <dbReference type="Proteomes" id="UP001632038"/>
    </source>
</evidence>
<reference evidence="3" key="1">
    <citation type="journal article" date="2024" name="IScience">
        <title>Strigolactones Initiate the Formation of Haustorium-like Structures in Castilleja.</title>
        <authorList>
            <person name="Buerger M."/>
            <person name="Peterson D."/>
            <person name="Chory J."/>
        </authorList>
    </citation>
    <scope>NUCLEOTIDE SEQUENCE [LARGE SCALE GENOMIC DNA]</scope>
</reference>
<comment type="caution">
    <text evidence="2">The sequence shown here is derived from an EMBL/GenBank/DDBJ whole genome shotgun (WGS) entry which is preliminary data.</text>
</comment>
<keyword evidence="3" id="KW-1185">Reference proteome</keyword>
<dbReference type="Proteomes" id="UP001632038">
    <property type="component" value="Unassembled WGS sequence"/>
</dbReference>
<dbReference type="PANTHER" id="PTHR13261:SF0">
    <property type="entry name" value="BRCA2 AND CDKN1A-INTERACTING PROTEIN"/>
    <property type="match status" value="1"/>
</dbReference>
<protein>
    <submittedName>
        <fullName evidence="2">Uncharacterized protein</fullName>
    </submittedName>
</protein>
<dbReference type="PANTHER" id="PTHR13261">
    <property type="entry name" value="BRCA2 AND CDKN1A INTERACTING PROTEIN"/>
    <property type="match status" value="1"/>
</dbReference>
<sequence>MKRNGLTRLVAETNLRDVQANFVFFDPKPSDFHLVTVLLKTYLDNKLWDLSGFVDLILGQPTVGTVVKIENDDDDGVYGFLTALNLLIYEDITLRWELDVIRFRRRHCEDLGFEAPGCQREYESLATVNTIVFHPNQVPEVDTAVRSLTVMWDGSLVVAAHNKGTCYVWRLMLKPSMTNFDPLQNICDSSLLHRCCNCGHFRRSTRR</sequence>
<dbReference type="EMBL" id="JAVIJP010000077">
    <property type="protein sequence ID" value="KAL3618828.1"/>
    <property type="molecule type" value="Genomic_DNA"/>
</dbReference>
<dbReference type="AlphaFoldDB" id="A0ABD3BNP2"/>
<gene>
    <name evidence="2" type="ORF">CASFOL_037351</name>
</gene>
<evidence type="ECO:0000313" key="2">
    <source>
        <dbReference type="EMBL" id="KAL3618828.1"/>
    </source>
</evidence>
<dbReference type="Pfam" id="PF13862">
    <property type="entry name" value="BCCIP"/>
    <property type="match status" value="1"/>
</dbReference>
<evidence type="ECO:0000256" key="1">
    <source>
        <dbReference type="ARBA" id="ARBA00006781"/>
    </source>
</evidence>
<organism evidence="2 3">
    <name type="scientific">Castilleja foliolosa</name>
    <dbReference type="NCBI Taxonomy" id="1961234"/>
    <lineage>
        <taxon>Eukaryota</taxon>
        <taxon>Viridiplantae</taxon>
        <taxon>Streptophyta</taxon>
        <taxon>Embryophyta</taxon>
        <taxon>Tracheophyta</taxon>
        <taxon>Spermatophyta</taxon>
        <taxon>Magnoliopsida</taxon>
        <taxon>eudicotyledons</taxon>
        <taxon>Gunneridae</taxon>
        <taxon>Pentapetalae</taxon>
        <taxon>asterids</taxon>
        <taxon>lamiids</taxon>
        <taxon>Lamiales</taxon>
        <taxon>Orobanchaceae</taxon>
        <taxon>Pedicularideae</taxon>
        <taxon>Castillejinae</taxon>
        <taxon>Castilleja</taxon>
    </lineage>
</organism>
<proteinExistence type="inferred from homology"/>
<dbReference type="InterPro" id="IPR025602">
    <property type="entry name" value="BCP1_family"/>
</dbReference>
<comment type="similarity">
    <text evidence="1">Belongs to the BCP1 family.</text>
</comment>
<name>A0ABD3BNP2_9LAMI</name>